<dbReference type="PROSITE" id="PS51257">
    <property type="entry name" value="PROKAR_LIPOPROTEIN"/>
    <property type="match status" value="1"/>
</dbReference>
<dbReference type="SUPFAM" id="SSF75304">
    <property type="entry name" value="Amidase signature (AS) enzymes"/>
    <property type="match status" value="1"/>
</dbReference>
<evidence type="ECO:0000259" key="2">
    <source>
        <dbReference type="Pfam" id="PF01425"/>
    </source>
</evidence>
<name>A0A2S2BY95_9NOCA</name>
<keyword evidence="4" id="KW-1185">Reference proteome</keyword>
<accession>A0A2S2BY95</accession>
<dbReference type="PANTHER" id="PTHR46310:SF7">
    <property type="entry name" value="AMIDASE 1"/>
    <property type="match status" value="1"/>
</dbReference>
<sequence>MPPSRSFDRRAFLRVAGISGAAAVGATVLGACGERLHDPEVPPLPDGSLFDPNAGTSEFVPTDKATWRLQGAPLVAPTGDGALAGLRVAVTDLYAVAGRQIGAGSGRWLAGAPVETTTAIAVARLLDHGAEVVGIAQTDDLGYGHSGVNQQFGTPPNPRAEDRLPGGATSGAASAVAQGEADIGLGIDTTGSVRIPASYQGLYGFSPSRSAVSTEGLLPLCPTFDTPAWVCSDIDTLAAVSGVLLPLTAERPFATALSSDGINAVADAGVLAAVRRALTAWEKSSLPRLVRTDTDIGRLPDWYDAVSDVRGYEAWRLHGEWIGQAITSLSDEPRRNFAAAGRIWDSTYARQMRVLAEASDTITRFIGNSLLVLPATSSAAPPRQNDPSGERFRNIMRTTGMLTSLATISGLPSATVPLRTDDGIPVGLCVVGPFGRDRDVLAAVTSVGDAGLTD</sequence>
<dbReference type="PANTHER" id="PTHR46310">
    <property type="entry name" value="AMIDASE 1"/>
    <property type="match status" value="1"/>
</dbReference>
<feature type="region of interest" description="Disordered" evidence="1">
    <location>
        <begin position="149"/>
        <end position="171"/>
    </location>
</feature>
<dbReference type="InterPro" id="IPR023631">
    <property type="entry name" value="Amidase_dom"/>
</dbReference>
<dbReference type="PROSITE" id="PS51318">
    <property type="entry name" value="TAT"/>
    <property type="match status" value="1"/>
</dbReference>
<dbReference type="InterPro" id="IPR036928">
    <property type="entry name" value="AS_sf"/>
</dbReference>
<evidence type="ECO:0000256" key="1">
    <source>
        <dbReference type="SAM" id="MobiDB-lite"/>
    </source>
</evidence>
<protein>
    <submittedName>
        <fullName evidence="3">Amidase</fullName>
    </submittedName>
</protein>
<dbReference type="KEGG" id="roz:CBI38_20620"/>
<dbReference type="Gene3D" id="3.90.1300.10">
    <property type="entry name" value="Amidase signature (AS) domain"/>
    <property type="match status" value="1"/>
</dbReference>
<reference evidence="3 4" key="1">
    <citation type="submission" date="2017-05" db="EMBL/GenBank/DDBJ databases">
        <title>Isolation of Rhodococcus sp. S2-17 biodegrading of BP-3.</title>
        <authorList>
            <person name="Lee Y."/>
            <person name="Kim K.H."/>
            <person name="Chun B.H."/>
            <person name="Jung H.S."/>
            <person name="Jeon C.O."/>
        </authorList>
    </citation>
    <scope>NUCLEOTIDE SEQUENCE [LARGE SCALE GENOMIC DNA]</scope>
    <source>
        <strain evidence="3 4">S2-17</strain>
    </source>
</reference>
<dbReference type="EMBL" id="CP021354">
    <property type="protein sequence ID" value="AWK73615.1"/>
    <property type="molecule type" value="Genomic_DNA"/>
</dbReference>
<proteinExistence type="predicted"/>
<dbReference type="AlphaFoldDB" id="A0A2S2BY95"/>
<dbReference type="RefSeq" id="WP_109331762.1">
    <property type="nucleotide sequence ID" value="NZ_CP021354.1"/>
</dbReference>
<evidence type="ECO:0000313" key="4">
    <source>
        <dbReference type="Proteomes" id="UP000245711"/>
    </source>
</evidence>
<gene>
    <name evidence="3" type="ORF">CBI38_20620</name>
</gene>
<organism evidence="3 4">
    <name type="scientific">Rhodococcus oxybenzonivorans</name>
    <dbReference type="NCBI Taxonomy" id="1990687"/>
    <lineage>
        <taxon>Bacteria</taxon>
        <taxon>Bacillati</taxon>
        <taxon>Actinomycetota</taxon>
        <taxon>Actinomycetes</taxon>
        <taxon>Mycobacteriales</taxon>
        <taxon>Nocardiaceae</taxon>
        <taxon>Rhodococcus</taxon>
    </lineage>
</organism>
<dbReference type="InterPro" id="IPR006311">
    <property type="entry name" value="TAT_signal"/>
</dbReference>
<dbReference type="Proteomes" id="UP000245711">
    <property type="component" value="Chromosome"/>
</dbReference>
<feature type="domain" description="Amidase" evidence="2">
    <location>
        <begin position="80"/>
        <end position="241"/>
    </location>
</feature>
<feature type="domain" description="Amidase" evidence="2">
    <location>
        <begin position="343"/>
        <end position="441"/>
    </location>
</feature>
<dbReference type="OrthoDB" id="182039at2"/>
<evidence type="ECO:0000313" key="3">
    <source>
        <dbReference type="EMBL" id="AWK73615.1"/>
    </source>
</evidence>
<dbReference type="Pfam" id="PF01425">
    <property type="entry name" value="Amidase"/>
    <property type="match status" value="2"/>
</dbReference>